<sequence>MLILLPPSEGKTAPPRGAPANPAKLSFPELTDTRQSILSALVRLCRDDPGSAATVLGLGPTQADEVVRNAGLIDAPAAPARNVYTGVLYDALGLRTLEGAAARRATRSIAITSGLWGLLRPTDRIPAYRLGGGVSLPGVGSLAAHWQTTLGDVVPAIAGRRGAIIDLRSTTYEAFWRPDAALAPRTAKVRVLHEQNGTRSVVSHHSKATKGHVVRDLLCSAAAPGTPAELADVLNELGWKAELREPERAARPWGIDVVVTHVPTR</sequence>
<evidence type="ECO:0000256" key="1">
    <source>
        <dbReference type="SAM" id="MobiDB-lite"/>
    </source>
</evidence>
<organism evidence="2 3">
    <name type="scientific">Phytoactinopolyspora halotolerans</name>
    <dbReference type="NCBI Taxonomy" id="1981512"/>
    <lineage>
        <taxon>Bacteria</taxon>
        <taxon>Bacillati</taxon>
        <taxon>Actinomycetota</taxon>
        <taxon>Actinomycetes</taxon>
        <taxon>Jiangellales</taxon>
        <taxon>Jiangellaceae</taxon>
        <taxon>Phytoactinopolyspora</taxon>
    </lineage>
</organism>
<dbReference type="Proteomes" id="UP000475214">
    <property type="component" value="Unassembled WGS sequence"/>
</dbReference>
<evidence type="ECO:0000313" key="3">
    <source>
        <dbReference type="Proteomes" id="UP000475214"/>
    </source>
</evidence>
<proteinExistence type="predicted"/>
<dbReference type="NCBIfam" id="NF002545">
    <property type="entry name" value="PRK02101.2-3"/>
    <property type="match status" value="1"/>
</dbReference>
<feature type="region of interest" description="Disordered" evidence="1">
    <location>
        <begin position="1"/>
        <end position="24"/>
    </location>
</feature>
<dbReference type="InterPro" id="IPR005583">
    <property type="entry name" value="YaaA"/>
</dbReference>
<name>A0A6L9SA44_9ACTN</name>
<dbReference type="GO" id="GO:0005829">
    <property type="term" value="C:cytosol"/>
    <property type="evidence" value="ECO:0007669"/>
    <property type="project" value="TreeGrafter"/>
</dbReference>
<dbReference type="EMBL" id="JAAGOA010000012">
    <property type="protein sequence ID" value="NEE01969.1"/>
    <property type="molecule type" value="Genomic_DNA"/>
</dbReference>
<evidence type="ECO:0000313" key="2">
    <source>
        <dbReference type="EMBL" id="NEE01969.1"/>
    </source>
</evidence>
<dbReference type="PANTHER" id="PTHR30283">
    <property type="entry name" value="PEROXIDE STRESS RESPONSE PROTEIN YAAA"/>
    <property type="match status" value="1"/>
</dbReference>
<dbReference type="GO" id="GO:0033194">
    <property type="term" value="P:response to hydroperoxide"/>
    <property type="evidence" value="ECO:0007669"/>
    <property type="project" value="TreeGrafter"/>
</dbReference>
<reference evidence="2 3" key="1">
    <citation type="submission" date="2020-02" db="EMBL/GenBank/DDBJ databases">
        <authorList>
            <person name="Li X.-J."/>
            <person name="Han X.-M."/>
        </authorList>
    </citation>
    <scope>NUCLEOTIDE SEQUENCE [LARGE SCALE GENOMIC DNA]</scope>
    <source>
        <strain evidence="2 3">CCTCC AB 2017055</strain>
    </source>
</reference>
<comment type="caution">
    <text evidence="2">The sequence shown here is derived from an EMBL/GenBank/DDBJ whole genome shotgun (WGS) entry which is preliminary data.</text>
</comment>
<gene>
    <name evidence="2" type="primary">yaaA</name>
    <name evidence="2" type="ORF">G1H10_17480</name>
</gene>
<accession>A0A6L9SA44</accession>
<dbReference type="Pfam" id="PF03883">
    <property type="entry name" value="H2O2_YaaD"/>
    <property type="match status" value="1"/>
</dbReference>
<dbReference type="AlphaFoldDB" id="A0A6L9SA44"/>
<dbReference type="RefSeq" id="WP_163740110.1">
    <property type="nucleotide sequence ID" value="NZ_JAAGOA010000012.1"/>
</dbReference>
<keyword evidence="3" id="KW-1185">Reference proteome</keyword>
<dbReference type="PANTHER" id="PTHR30283:SF4">
    <property type="entry name" value="PEROXIDE STRESS RESISTANCE PROTEIN YAAA"/>
    <property type="match status" value="1"/>
</dbReference>
<protein>
    <submittedName>
        <fullName evidence="2">Peroxide stress protein YaaA</fullName>
    </submittedName>
</protein>